<dbReference type="Gene3D" id="2.70.70.10">
    <property type="entry name" value="Glucose Permease (Domain IIA)"/>
    <property type="match status" value="1"/>
</dbReference>
<sequence length="348" mass="37085">MTQHRVIRTRGGRSAELSENEITNIVPIDEFGLSDALERPELEDYDVYEDAPEEGAETEHQAAAEQLEQDWEEDTDEADRIRASIEATADWFAASAARTRDPRDTPTDKLPRISSGGVHRRREIGQVGKTRLALAAMAAGAAAAAGYNALSEHDAATAADHHSLALGTSATVMAAHGPQLVSAPLATDASVTDEQLAKANAFATERADREKRLLAPRFVMPTNGTFTSGFGYRWGALHGGIDIANSIGTPIVAAADGVVIATGPTAGYGAWVKIRHSDGTVTLYGHINTWEVAVGQRVMAGDRIATIGNRGNSTGPHLHFEVLLGGSQRIDPQGWLANKGLTFTRFGD</sequence>
<dbReference type="CDD" id="cd12797">
    <property type="entry name" value="M23_peptidase"/>
    <property type="match status" value="1"/>
</dbReference>
<protein>
    <recommendedName>
        <fullName evidence="2">M23ase beta-sheet core domain-containing protein</fullName>
    </recommendedName>
</protein>
<dbReference type="AlphaFoldDB" id="A0A179V4Z1"/>
<dbReference type="EMBL" id="LQYE01000031">
    <property type="protein sequence ID" value="OAT66950.1"/>
    <property type="molecule type" value="Genomic_DNA"/>
</dbReference>
<comment type="caution">
    <text evidence="3">The sequence shown here is derived from an EMBL/GenBank/DDBJ whole genome shotgun (WGS) entry which is preliminary data.</text>
</comment>
<dbReference type="RefSeq" id="WP_064632847.1">
    <property type="nucleotide sequence ID" value="NZ_LQYE01000031.1"/>
</dbReference>
<feature type="region of interest" description="Disordered" evidence="1">
    <location>
        <begin position="95"/>
        <end position="119"/>
    </location>
</feature>
<feature type="compositionally biased region" description="Basic and acidic residues" evidence="1">
    <location>
        <begin position="98"/>
        <end position="111"/>
    </location>
</feature>
<reference evidence="3 4" key="1">
    <citation type="submission" date="2016-01" db="EMBL/GenBank/DDBJ databases">
        <title>Mycobacterium immunogenum strain CD11_6 genome sequencing and assembly.</title>
        <authorList>
            <person name="Kaur G."/>
            <person name="Nair G.R."/>
            <person name="Mayilraj S."/>
        </authorList>
    </citation>
    <scope>NUCLEOTIDE SEQUENCE [LARGE SCALE GENOMIC DNA]</scope>
    <source>
        <strain evidence="3 4">CD11-6</strain>
    </source>
</reference>
<dbReference type="PANTHER" id="PTHR21666:SF270">
    <property type="entry name" value="MUREIN HYDROLASE ACTIVATOR ENVC"/>
    <property type="match status" value="1"/>
</dbReference>
<dbReference type="GO" id="GO:0004222">
    <property type="term" value="F:metalloendopeptidase activity"/>
    <property type="evidence" value="ECO:0007669"/>
    <property type="project" value="TreeGrafter"/>
</dbReference>
<proteinExistence type="predicted"/>
<dbReference type="Pfam" id="PF01551">
    <property type="entry name" value="Peptidase_M23"/>
    <property type="match status" value="1"/>
</dbReference>
<feature type="compositionally biased region" description="Acidic residues" evidence="1">
    <location>
        <begin position="67"/>
        <end position="76"/>
    </location>
</feature>
<name>A0A179V4Z1_9MYCO</name>
<feature type="compositionally biased region" description="Acidic residues" evidence="1">
    <location>
        <begin position="43"/>
        <end position="56"/>
    </location>
</feature>
<feature type="region of interest" description="Disordered" evidence="1">
    <location>
        <begin position="35"/>
        <end position="76"/>
    </location>
</feature>
<dbReference type="SUPFAM" id="SSF51261">
    <property type="entry name" value="Duplicated hybrid motif"/>
    <property type="match status" value="1"/>
</dbReference>
<dbReference type="InterPro" id="IPR011055">
    <property type="entry name" value="Dup_hybrid_motif"/>
</dbReference>
<dbReference type="InterPro" id="IPR050570">
    <property type="entry name" value="Cell_wall_metabolism_enzyme"/>
</dbReference>
<dbReference type="Proteomes" id="UP000186919">
    <property type="component" value="Unassembled WGS sequence"/>
</dbReference>
<evidence type="ECO:0000259" key="2">
    <source>
        <dbReference type="Pfam" id="PF01551"/>
    </source>
</evidence>
<gene>
    <name evidence="3" type="ORF">AWB85_15110</name>
</gene>
<feature type="domain" description="M23ase beta-sheet core" evidence="2">
    <location>
        <begin position="238"/>
        <end position="332"/>
    </location>
</feature>
<dbReference type="PANTHER" id="PTHR21666">
    <property type="entry name" value="PEPTIDASE-RELATED"/>
    <property type="match status" value="1"/>
</dbReference>
<accession>A0A179V4Z1</accession>
<evidence type="ECO:0000313" key="4">
    <source>
        <dbReference type="Proteomes" id="UP000186919"/>
    </source>
</evidence>
<dbReference type="InterPro" id="IPR016047">
    <property type="entry name" value="M23ase_b-sheet_dom"/>
</dbReference>
<evidence type="ECO:0000256" key="1">
    <source>
        <dbReference type="SAM" id="MobiDB-lite"/>
    </source>
</evidence>
<organism evidence="3 4">
    <name type="scientific">Mycobacteroides immunogenum</name>
    <dbReference type="NCBI Taxonomy" id="83262"/>
    <lineage>
        <taxon>Bacteria</taxon>
        <taxon>Bacillati</taxon>
        <taxon>Actinomycetota</taxon>
        <taxon>Actinomycetes</taxon>
        <taxon>Mycobacteriales</taxon>
        <taxon>Mycobacteriaceae</taxon>
        <taxon>Mycobacteroides</taxon>
    </lineage>
</organism>
<evidence type="ECO:0000313" key="3">
    <source>
        <dbReference type="EMBL" id="OAT66950.1"/>
    </source>
</evidence>